<protein>
    <submittedName>
        <fullName evidence="2">Uncharacterized protein</fullName>
    </submittedName>
</protein>
<reference evidence="2" key="1">
    <citation type="submission" date="2014-09" db="EMBL/GenBank/DDBJ databases">
        <authorList>
            <person name="Magalhaes I.L.F."/>
            <person name="Oliveira U."/>
            <person name="Santos F.R."/>
            <person name="Vidigal T.H.D.A."/>
            <person name="Brescovit A.D."/>
            <person name="Santos A.J."/>
        </authorList>
    </citation>
    <scope>NUCLEOTIDE SEQUENCE</scope>
    <source>
        <tissue evidence="2">Shoot tissue taken approximately 20 cm above the soil surface</tissue>
    </source>
</reference>
<proteinExistence type="predicted"/>
<dbReference type="EMBL" id="GBRH01261123">
    <property type="protein sequence ID" value="JAD36772.1"/>
    <property type="molecule type" value="Transcribed_RNA"/>
</dbReference>
<name>A0A0A8ZPJ7_ARUDO</name>
<sequence length="72" mass="9020">MQVWDNTFHWHIVQFDINTFTVQFSFLFLFFCNEDRVFLFVFRNDCLNRNRLTSEQFRCMFRNMNTTNLFQS</sequence>
<evidence type="ECO:0000256" key="1">
    <source>
        <dbReference type="SAM" id="Phobius"/>
    </source>
</evidence>
<dbReference type="AlphaFoldDB" id="A0A0A8ZPJ7"/>
<keyword evidence="1" id="KW-1133">Transmembrane helix</keyword>
<keyword evidence="1" id="KW-0472">Membrane</keyword>
<accession>A0A0A8ZPJ7</accession>
<evidence type="ECO:0000313" key="2">
    <source>
        <dbReference type="EMBL" id="JAD36772.1"/>
    </source>
</evidence>
<feature type="transmembrane region" description="Helical" evidence="1">
    <location>
        <begin position="20"/>
        <end position="42"/>
    </location>
</feature>
<organism evidence="2">
    <name type="scientific">Arundo donax</name>
    <name type="common">Giant reed</name>
    <name type="synonym">Donax arundinaceus</name>
    <dbReference type="NCBI Taxonomy" id="35708"/>
    <lineage>
        <taxon>Eukaryota</taxon>
        <taxon>Viridiplantae</taxon>
        <taxon>Streptophyta</taxon>
        <taxon>Embryophyta</taxon>
        <taxon>Tracheophyta</taxon>
        <taxon>Spermatophyta</taxon>
        <taxon>Magnoliopsida</taxon>
        <taxon>Liliopsida</taxon>
        <taxon>Poales</taxon>
        <taxon>Poaceae</taxon>
        <taxon>PACMAD clade</taxon>
        <taxon>Arundinoideae</taxon>
        <taxon>Arundineae</taxon>
        <taxon>Arundo</taxon>
    </lineage>
</organism>
<keyword evidence="1" id="KW-0812">Transmembrane</keyword>
<reference evidence="2" key="2">
    <citation type="journal article" date="2015" name="Data Brief">
        <title>Shoot transcriptome of the giant reed, Arundo donax.</title>
        <authorList>
            <person name="Barrero R.A."/>
            <person name="Guerrero F.D."/>
            <person name="Moolhuijzen P."/>
            <person name="Goolsby J.A."/>
            <person name="Tidwell J."/>
            <person name="Bellgard S.E."/>
            <person name="Bellgard M.I."/>
        </authorList>
    </citation>
    <scope>NUCLEOTIDE SEQUENCE</scope>
    <source>
        <tissue evidence="2">Shoot tissue taken approximately 20 cm above the soil surface</tissue>
    </source>
</reference>